<gene>
    <name evidence="1" type="ORF">KSX_67750</name>
</gene>
<dbReference type="Gene3D" id="2.60.120.700">
    <property type="entry name" value="Peptidase G1"/>
    <property type="match status" value="1"/>
</dbReference>
<dbReference type="AlphaFoldDB" id="A0A8J3MTW3"/>
<evidence type="ECO:0000313" key="2">
    <source>
        <dbReference type="Proteomes" id="UP000612362"/>
    </source>
</evidence>
<protein>
    <submittedName>
        <fullName evidence="1">Uncharacterized protein</fullName>
    </submittedName>
</protein>
<organism evidence="1 2">
    <name type="scientific">Ktedonospora formicarum</name>
    <dbReference type="NCBI Taxonomy" id="2778364"/>
    <lineage>
        <taxon>Bacteria</taxon>
        <taxon>Bacillati</taxon>
        <taxon>Chloroflexota</taxon>
        <taxon>Ktedonobacteria</taxon>
        <taxon>Ktedonobacterales</taxon>
        <taxon>Ktedonobacteraceae</taxon>
        <taxon>Ktedonospora</taxon>
    </lineage>
</organism>
<sequence>MTDYRRIFPIARTSSTQKRVAHPLQDVTQQTAFTIDIDYPSSQMYADFIVEDPHLDSTEYSAPLYPFQRFTSVPFTKAHVRYTDGWHAIGALRMMQVTMIQKGEVIAYPSDIALPDSFTVLSAPS</sequence>
<keyword evidence="2" id="KW-1185">Reference proteome</keyword>
<reference evidence="1" key="1">
    <citation type="submission" date="2020-10" db="EMBL/GenBank/DDBJ databases">
        <title>Taxonomic study of unclassified bacteria belonging to the class Ktedonobacteria.</title>
        <authorList>
            <person name="Yabe S."/>
            <person name="Wang C.M."/>
            <person name="Zheng Y."/>
            <person name="Sakai Y."/>
            <person name="Cavaletti L."/>
            <person name="Monciardini P."/>
            <person name="Donadio S."/>
        </authorList>
    </citation>
    <scope>NUCLEOTIDE SEQUENCE</scope>
    <source>
        <strain evidence="1">SOSP1-1</strain>
    </source>
</reference>
<accession>A0A8J3MTW3</accession>
<dbReference type="InterPro" id="IPR038656">
    <property type="entry name" value="Peptidase_G1_sf"/>
</dbReference>
<comment type="caution">
    <text evidence="1">The sequence shown here is derived from an EMBL/GenBank/DDBJ whole genome shotgun (WGS) entry which is preliminary data.</text>
</comment>
<dbReference type="Pfam" id="PF01828">
    <property type="entry name" value="Peptidase_A4"/>
    <property type="match status" value="1"/>
</dbReference>
<dbReference type="GO" id="GO:0006508">
    <property type="term" value="P:proteolysis"/>
    <property type="evidence" value="ECO:0007669"/>
    <property type="project" value="InterPro"/>
</dbReference>
<dbReference type="InterPro" id="IPR000250">
    <property type="entry name" value="Peptidase_G1"/>
</dbReference>
<dbReference type="GO" id="GO:0070007">
    <property type="term" value="F:glutamic-type endopeptidase activity"/>
    <property type="evidence" value="ECO:0007669"/>
    <property type="project" value="InterPro"/>
</dbReference>
<proteinExistence type="predicted"/>
<dbReference type="EMBL" id="BNJF01000004">
    <property type="protein sequence ID" value="GHO48612.1"/>
    <property type="molecule type" value="Genomic_DNA"/>
</dbReference>
<name>A0A8J3MTW3_9CHLR</name>
<dbReference type="InterPro" id="IPR013320">
    <property type="entry name" value="ConA-like_dom_sf"/>
</dbReference>
<evidence type="ECO:0000313" key="1">
    <source>
        <dbReference type="EMBL" id="GHO48612.1"/>
    </source>
</evidence>
<dbReference type="Proteomes" id="UP000612362">
    <property type="component" value="Unassembled WGS sequence"/>
</dbReference>
<dbReference type="SUPFAM" id="SSF49899">
    <property type="entry name" value="Concanavalin A-like lectins/glucanases"/>
    <property type="match status" value="1"/>
</dbReference>